<keyword evidence="4" id="KW-0677">Repeat</keyword>
<dbReference type="PANTHER" id="PTHR14162:SF1">
    <property type="entry name" value="MUCOSAL ADDRESSIN CELL ADHESION MOLECULE 1"/>
    <property type="match status" value="1"/>
</dbReference>
<dbReference type="SUPFAM" id="SSF48726">
    <property type="entry name" value="Immunoglobulin"/>
    <property type="match status" value="1"/>
</dbReference>
<comment type="subcellular location">
    <subcellularLocation>
        <location evidence="1">Membrane</location>
        <topology evidence="1">Single-pass type I membrane protein</topology>
    </subcellularLocation>
</comment>
<evidence type="ECO:0000256" key="9">
    <source>
        <dbReference type="ARBA" id="ARBA00023180"/>
    </source>
</evidence>
<dbReference type="FunFam" id="2.60.40.10:FF:000194">
    <property type="entry name" value="Intercellular adhesion molecule 1"/>
    <property type="match status" value="1"/>
</dbReference>
<evidence type="ECO:0000256" key="7">
    <source>
        <dbReference type="ARBA" id="ARBA00023136"/>
    </source>
</evidence>
<keyword evidence="2" id="KW-0812">Transmembrane</keyword>
<reference evidence="12" key="1">
    <citation type="submission" date="2025-08" db="UniProtKB">
        <authorList>
            <consortium name="Ensembl"/>
        </authorList>
    </citation>
    <scope>IDENTIFICATION</scope>
</reference>
<keyword evidence="6" id="KW-1133">Transmembrane helix</keyword>
<accession>A0A8C4PAI1</accession>
<evidence type="ECO:0000259" key="11">
    <source>
        <dbReference type="Pfam" id="PF03921"/>
    </source>
</evidence>
<keyword evidence="10" id="KW-0393">Immunoglobulin domain</keyword>
<dbReference type="GO" id="GO:0098640">
    <property type="term" value="F:integrin binding involved in cell-matrix adhesion"/>
    <property type="evidence" value="ECO:0007669"/>
    <property type="project" value="InterPro"/>
</dbReference>
<sequence length="137" mass="14386">PEQGPALGSWRPANKLTVVPAEPVVPYGGSAQLNCSLACAEGTVQWRGLDTNLGTVVSSAGHSVLRLSNAAVAAEGTKICQGTCGGRHYQHAVDLKVYCNTDPAIPVGTTVSLLGLIVTAVTSHRLWKRFKSQYDLS</sequence>
<protein>
    <recommendedName>
        <fullName evidence="11">Intercellular adhesion molecule N-terminal domain-containing protein</fullName>
    </recommendedName>
</protein>
<keyword evidence="9" id="KW-0325">Glycoprotein</keyword>
<dbReference type="GO" id="GO:2000403">
    <property type="term" value="P:positive regulation of lymphocyte migration"/>
    <property type="evidence" value="ECO:0007669"/>
    <property type="project" value="InterPro"/>
</dbReference>
<dbReference type="InterPro" id="IPR037413">
    <property type="entry name" value="MADCAM1"/>
</dbReference>
<keyword evidence="5" id="KW-0130">Cell adhesion</keyword>
<dbReference type="Gene3D" id="2.60.40.10">
    <property type="entry name" value="Immunoglobulins"/>
    <property type="match status" value="1"/>
</dbReference>
<evidence type="ECO:0000313" key="13">
    <source>
        <dbReference type="Proteomes" id="UP000694423"/>
    </source>
</evidence>
<dbReference type="GO" id="GO:0034113">
    <property type="term" value="P:heterotypic cell-cell adhesion"/>
    <property type="evidence" value="ECO:0007669"/>
    <property type="project" value="TreeGrafter"/>
</dbReference>
<dbReference type="Ensembl" id="ENSDNVT00000022065.1">
    <property type="protein sequence ID" value="ENSDNVP00000018317.1"/>
    <property type="gene ID" value="ENSDNVG00000012816.1"/>
</dbReference>
<keyword evidence="8" id="KW-1015">Disulfide bond</keyword>
<evidence type="ECO:0000256" key="5">
    <source>
        <dbReference type="ARBA" id="ARBA00022889"/>
    </source>
</evidence>
<evidence type="ECO:0000256" key="4">
    <source>
        <dbReference type="ARBA" id="ARBA00022737"/>
    </source>
</evidence>
<dbReference type="Proteomes" id="UP000694423">
    <property type="component" value="Unplaced"/>
</dbReference>
<proteinExistence type="predicted"/>
<dbReference type="GO" id="GO:0050901">
    <property type="term" value="P:leukocyte tethering or rolling"/>
    <property type="evidence" value="ECO:0007669"/>
    <property type="project" value="TreeGrafter"/>
</dbReference>
<evidence type="ECO:0000256" key="1">
    <source>
        <dbReference type="ARBA" id="ARBA00004479"/>
    </source>
</evidence>
<dbReference type="InterPro" id="IPR036179">
    <property type="entry name" value="Ig-like_dom_sf"/>
</dbReference>
<dbReference type="InterPro" id="IPR013783">
    <property type="entry name" value="Ig-like_fold"/>
</dbReference>
<evidence type="ECO:0000256" key="3">
    <source>
        <dbReference type="ARBA" id="ARBA00022729"/>
    </source>
</evidence>
<dbReference type="Pfam" id="PF03921">
    <property type="entry name" value="ICAM_N"/>
    <property type="match status" value="1"/>
</dbReference>
<dbReference type="InterPro" id="IPR013768">
    <property type="entry name" value="ICAM_N"/>
</dbReference>
<evidence type="ECO:0000313" key="12">
    <source>
        <dbReference type="Ensembl" id="ENSDNVP00000018317.1"/>
    </source>
</evidence>
<evidence type="ECO:0000256" key="10">
    <source>
        <dbReference type="ARBA" id="ARBA00023319"/>
    </source>
</evidence>
<name>A0A8C4PAI1_DRONO</name>
<evidence type="ECO:0000256" key="8">
    <source>
        <dbReference type="ARBA" id="ARBA00023157"/>
    </source>
</evidence>
<evidence type="ECO:0000256" key="6">
    <source>
        <dbReference type="ARBA" id="ARBA00022989"/>
    </source>
</evidence>
<reference evidence="12" key="2">
    <citation type="submission" date="2025-09" db="UniProtKB">
        <authorList>
            <consortium name="Ensembl"/>
        </authorList>
    </citation>
    <scope>IDENTIFICATION</scope>
</reference>
<keyword evidence="7" id="KW-0472">Membrane</keyword>
<dbReference type="PANTHER" id="PTHR14162">
    <property type="entry name" value="MUCOSAL ADDRESSIN CELL ADHESION MOLECULE-1"/>
    <property type="match status" value="1"/>
</dbReference>
<evidence type="ECO:0000256" key="2">
    <source>
        <dbReference type="ARBA" id="ARBA00022692"/>
    </source>
</evidence>
<organism evidence="12 13">
    <name type="scientific">Dromaius novaehollandiae</name>
    <name type="common">Emu</name>
    <dbReference type="NCBI Taxonomy" id="8790"/>
    <lineage>
        <taxon>Eukaryota</taxon>
        <taxon>Metazoa</taxon>
        <taxon>Chordata</taxon>
        <taxon>Craniata</taxon>
        <taxon>Vertebrata</taxon>
        <taxon>Euteleostomi</taxon>
        <taxon>Archelosauria</taxon>
        <taxon>Archosauria</taxon>
        <taxon>Dinosauria</taxon>
        <taxon>Saurischia</taxon>
        <taxon>Theropoda</taxon>
        <taxon>Coelurosauria</taxon>
        <taxon>Aves</taxon>
        <taxon>Palaeognathae</taxon>
        <taxon>Casuariiformes</taxon>
        <taxon>Dromaiidae</taxon>
        <taxon>Dromaius</taxon>
    </lineage>
</organism>
<dbReference type="GO" id="GO:0007229">
    <property type="term" value="P:integrin-mediated signaling pathway"/>
    <property type="evidence" value="ECO:0007669"/>
    <property type="project" value="InterPro"/>
</dbReference>
<keyword evidence="13" id="KW-1185">Reference proteome</keyword>
<keyword evidence="3" id="KW-0732">Signal</keyword>
<dbReference type="GO" id="GO:0016020">
    <property type="term" value="C:membrane"/>
    <property type="evidence" value="ECO:0007669"/>
    <property type="project" value="UniProtKB-SubCell"/>
</dbReference>
<feature type="domain" description="Intercellular adhesion molecule N-terminal" evidence="11">
    <location>
        <begin position="15"/>
        <end position="99"/>
    </location>
</feature>
<dbReference type="AlphaFoldDB" id="A0A8C4PAI1"/>